<reference evidence="4" key="1">
    <citation type="journal article" date="2019" name="Nat. Commun.">
        <title>Genome-wide association mapping of date palm fruit traits.</title>
        <authorList>
            <person name="Hazzouri K.M."/>
            <person name="Gros-Balthazard M."/>
            <person name="Flowers J.M."/>
            <person name="Copetti D."/>
            <person name="Lemansour A."/>
            <person name="Lebrun M."/>
            <person name="Masmoudi K."/>
            <person name="Ferrand S."/>
            <person name="Dhar M.I."/>
            <person name="Fresquez Z.A."/>
            <person name="Rosas U."/>
            <person name="Zhang J."/>
            <person name="Talag J."/>
            <person name="Lee S."/>
            <person name="Kudrna D."/>
            <person name="Powell R.F."/>
            <person name="Leitch I.J."/>
            <person name="Krueger R.R."/>
            <person name="Wing R.A."/>
            <person name="Amiri K.M.A."/>
            <person name="Purugganan M.D."/>
        </authorList>
    </citation>
    <scope>NUCLEOTIDE SEQUENCE [LARGE SCALE GENOMIC DNA]</scope>
    <source>
        <strain evidence="4">cv. Khalas</strain>
    </source>
</reference>
<evidence type="ECO:0000259" key="3">
    <source>
        <dbReference type="Pfam" id="PF25390"/>
    </source>
</evidence>
<evidence type="ECO:0000256" key="2">
    <source>
        <dbReference type="PROSITE-ProRule" id="PRU00235"/>
    </source>
</evidence>
<dbReference type="Pfam" id="PF25390">
    <property type="entry name" value="WD40_RLD"/>
    <property type="match status" value="1"/>
</dbReference>
<keyword evidence="1" id="KW-0677">Repeat</keyword>
<feature type="repeat" description="RCC1" evidence="2">
    <location>
        <begin position="369"/>
        <end position="424"/>
    </location>
</feature>
<proteinExistence type="predicted"/>
<keyword evidence="5" id="KW-0675">Receptor</keyword>
<dbReference type="PANTHER" id="PTHR22870:SF466">
    <property type="entry name" value="ANKYRIN REPEAT-CONTAINING PROTEIN"/>
    <property type="match status" value="1"/>
</dbReference>
<feature type="repeat" description="RCC1" evidence="2">
    <location>
        <begin position="41"/>
        <end position="99"/>
    </location>
</feature>
<dbReference type="AlphaFoldDB" id="A0A8B7CWT0"/>
<feature type="repeat" description="RCC1" evidence="2">
    <location>
        <begin position="307"/>
        <end position="368"/>
    </location>
</feature>
<feature type="repeat" description="RCC1" evidence="2">
    <location>
        <begin position="152"/>
        <end position="203"/>
    </location>
</feature>
<reference evidence="5" key="2">
    <citation type="submission" date="2025-08" db="UniProtKB">
        <authorList>
            <consortium name="RefSeq"/>
        </authorList>
    </citation>
    <scope>IDENTIFICATION</scope>
    <source>
        <tissue evidence="5">Young leaves</tissue>
    </source>
</reference>
<feature type="repeat" description="RCC1" evidence="2">
    <location>
        <begin position="264"/>
        <end position="307"/>
    </location>
</feature>
<dbReference type="PROSITE" id="PS50012">
    <property type="entry name" value="RCC1_3"/>
    <property type="match status" value="7"/>
</dbReference>
<accession>A0A8B7CWT0</accession>
<feature type="repeat" description="RCC1" evidence="2">
    <location>
        <begin position="209"/>
        <end position="263"/>
    </location>
</feature>
<dbReference type="RefSeq" id="XP_008807853.2">
    <property type="nucleotide sequence ID" value="XM_008809631.3"/>
</dbReference>
<dbReference type="InterPro" id="IPR051210">
    <property type="entry name" value="Ub_ligase/GEF_domain"/>
</dbReference>
<gene>
    <name evidence="5" type="primary">LOC103720092</name>
</gene>
<dbReference type="InterPro" id="IPR058923">
    <property type="entry name" value="RCC1-like_dom"/>
</dbReference>
<dbReference type="PROSITE" id="PS00626">
    <property type="entry name" value="RCC1_2"/>
    <property type="match status" value="2"/>
</dbReference>
<dbReference type="PANTHER" id="PTHR22870">
    <property type="entry name" value="REGULATOR OF CHROMOSOME CONDENSATION"/>
    <property type="match status" value="1"/>
</dbReference>
<dbReference type="InterPro" id="IPR009091">
    <property type="entry name" value="RCC1/BLIP-II"/>
</dbReference>
<dbReference type="Proteomes" id="UP000228380">
    <property type="component" value="Chromosome 16"/>
</dbReference>
<dbReference type="OrthoDB" id="70707at2759"/>
<name>A0A8B7CWT0_PHODC</name>
<dbReference type="KEGG" id="pda:103720092"/>
<evidence type="ECO:0000256" key="1">
    <source>
        <dbReference type="ARBA" id="ARBA00022737"/>
    </source>
</evidence>
<evidence type="ECO:0000313" key="4">
    <source>
        <dbReference type="Proteomes" id="UP000228380"/>
    </source>
</evidence>
<keyword evidence="4" id="KW-1185">Reference proteome</keyword>
<protein>
    <submittedName>
        <fullName evidence="5">Ultraviolet-B receptor UVR8 isoform X1</fullName>
    </submittedName>
</protein>
<feature type="repeat" description="RCC1" evidence="2">
    <location>
        <begin position="100"/>
        <end position="151"/>
    </location>
</feature>
<dbReference type="InterPro" id="IPR000408">
    <property type="entry name" value="Reg_chr_condens"/>
</dbReference>
<dbReference type="GeneID" id="103720092"/>
<organism evidence="4 5">
    <name type="scientific">Phoenix dactylifera</name>
    <name type="common">Date palm</name>
    <dbReference type="NCBI Taxonomy" id="42345"/>
    <lineage>
        <taxon>Eukaryota</taxon>
        <taxon>Viridiplantae</taxon>
        <taxon>Streptophyta</taxon>
        <taxon>Embryophyta</taxon>
        <taxon>Tracheophyta</taxon>
        <taxon>Spermatophyta</taxon>
        <taxon>Magnoliopsida</taxon>
        <taxon>Liliopsida</taxon>
        <taxon>Arecaceae</taxon>
        <taxon>Coryphoideae</taxon>
        <taxon>Phoeniceae</taxon>
        <taxon>Phoenix</taxon>
    </lineage>
</organism>
<dbReference type="PRINTS" id="PR00633">
    <property type="entry name" value="RCCNDNSATION"/>
</dbReference>
<sequence length="424" mass="45560">MQPSLQRRRFISGGKLSMEGDFLEEKAAVAMGEEDRYDEEVRAWSWGAASDGQLGTGTLEDQLFPQPLLNFPPLSSAAAARRIAQIACGGAHSIALTGDGRALTWGRGTCGQLGHQELSNCLLPKPVKFLESFTITYVSAGWNHSGFVTDTGQLFMCGDGSFGQLGNGDHQSHGSPVEVLFFSSKHVEQIACGMRHSLALVSDAGSSGSSIYGFGSGRHGQIGMFESGTQRSHNFPKVIEGFENCEVVSIYANGDHSAALSADGRLYIWGRRFSGRSDDHTPQISPSPSRITQVALGWNHALVLTDNELYMFGGYRHGMLSGSPQMSPMQQTLVPCAQARTLERVPCLDENVVRIAAGAEHSALITEKGTIMTWGWGEHGQLGLGNTYDQTCPQRVNIDYKGSSASAQLGIYCGSGFTIVAKVD</sequence>
<dbReference type="SUPFAM" id="SSF50985">
    <property type="entry name" value="RCC1/BLIP-II"/>
    <property type="match status" value="1"/>
</dbReference>
<evidence type="ECO:0000313" key="5">
    <source>
        <dbReference type="RefSeq" id="XP_008807853.2"/>
    </source>
</evidence>
<feature type="domain" description="RCC1-like" evidence="3">
    <location>
        <begin position="43"/>
        <end position="420"/>
    </location>
</feature>
<dbReference type="Gene3D" id="2.130.10.30">
    <property type="entry name" value="Regulator of chromosome condensation 1/beta-lactamase-inhibitor protein II"/>
    <property type="match status" value="2"/>
</dbReference>